<dbReference type="Proteomes" id="UP000179076">
    <property type="component" value="Unassembled WGS sequence"/>
</dbReference>
<keyword evidence="2" id="KW-0813">Transport</keyword>
<dbReference type="InterPro" id="IPR058649">
    <property type="entry name" value="CzcB_C"/>
</dbReference>
<keyword evidence="6" id="KW-0472">Membrane</keyword>
<dbReference type="InterPro" id="IPR006143">
    <property type="entry name" value="RND_pump_MFP"/>
</dbReference>
<gene>
    <name evidence="12" type="ORF">A2W18_11570</name>
</gene>
<evidence type="ECO:0000256" key="5">
    <source>
        <dbReference type="SAM" id="MobiDB-lite"/>
    </source>
</evidence>
<comment type="similarity">
    <text evidence="1">Belongs to the membrane fusion protein (MFP) (TC 8.A.1) family.</text>
</comment>
<dbReference type="PANTHER" id="PTHR30097:SF15">
    <property type="entry name" value="CATION EFFLUX SYSTEM PROTEIN CUSB"/>
    <property type="match status" value="1"/>
</dbReference>
<dbReference type="InterPro" id="IPR045800">
    <property type="entry name" value="HMBD"/>
</dbReference>
<feature type="transmembrane region" description="Helical" evidence="6">
    <location>
        <begin position="9"/>
        <end position="26"/>
    </location>
</feature>
<evidence type="ECO:0000313" key="13">
    <source>
        <dbReference type="Proteomes" id="UP000179076"/>
    </source>
</evidence>
<dbReference type="InterPro" id="IPR058792">
    <property type="entry name" value="Beta-barrel_RND_2"/>
</dbReference>
<dbReference type="PANTHER" id="PTHR30097">
    <property type="entry name" value="CATION EFFLUX SYSTEM PROTEIN CUSB"/>
    <property type="match status" value="1"/>
</dbReference>
<dbReference type="InterPro" id="IPR058791">
    <property type="entry name" value="3HB_CusB"/>
</dbReference>
<dbReference type="FunFam" id="2.40.30.170:FF:000010">
    <property type="entry name" value="Efflux RND transporter periplasmic adaptor subunit"/>
    <property type="match status" value="1"/>
</dbReference>
<feature type="domain" description="CusB-like three alpha-helical bundle" evidence="8">
    <location>
        <begin position="174"/>
        <end position="221"/>
    </location>
</feature>
<evidence type="ECO:0000259" key="9">
    <source>
        <dbReference type="Pfam" id="PF25919"/>
    </source>
</evidence>
<feature type="domain" description="CusB-like beta-barrel" evidence="10">
    <location>
        <begin position="259"/>
        <end position="335"/>
    </location>
</feature>
<evidence type="ECO:0000256" key="6">
    <source>
        <dbReference type="SAM" id="Phobius"/>
    </source>
</evidence>
<feature type="domain" description="CusB-like barrel-sandwich hybrid" evidence="9">
    <location>
        <begin position="138"/>
        <end position="255"/>
    </location>
</feature>
<proteinExistence type="inferred from homology"/>
<evidence type="ECO:0000256" key="1">
    <source>
        <dbReference type="ARBA" id="ARBA00009477"/>
    </source>
</evidence>
<sequence length="434" mass="46071">MNRGQLKRIAIVIALALMGAGGYWLGRDGAEISSLLSREKSPAATMPAGGGKTAGAERNALYWYDPMSPQQHFDKPGKSPFMDMQLVPKYADDDAGGGVKIDPVLAQNLGLRLAVVETGSLATSVDAVASVGFNERDVAVVQARTHGFVERVYRLAPGDLVNRGAPIADILVPEWAAAQREFLALIALSDTTLIEATRERLKLLGMPNDLIERVERTNQPHPVVTVMTPTGGVIQSLEIRTGMTIAPGMTLARINGFSTVWLEAAVPETQASALKLGAVVEARLPAFPGKLFTGKVAAILPEANSQTRTLRVRAEFPNDGGQLKPGLFAQMRIVADVPRATLLVPSEAVIRTGKRAVVIVALADNRFQPMDIELGGEADGKTAVLKGLSEGQKVVVSGQFLIDSEASLKGVLSRMQDGTGDAAGQPSQRTENGK</sequence>
<evidence type="ECO:0000259" key="8">
    <source>
        <dbReference type="Pfam" id="PF25869"/>
    </source>
</evidence>
<dbReference type="NCBIfam" id="TIGR01730">
    <property type="entry name" value="RND_mfp"/>
    <property type="match status" value="1"/>
</dbReference>
<dbReference type="InterPro" id="IPR058790">
    <property type="entry name" value="BSH_CusB"/>
</dbReference>
<keyword evidence="3" id="KW-0732">Signal</keyword>
<evidence type="ECO:0000256" key="4">
    <source>
        <dbReference type="ARBA" id="ARBA00023065"/>
    </source>
</evidence>
<feature type="compositionally biased region" description="Polar residues" evidence="5">
    <location>
        <begin position="425"/>
        <end position="434"/>
    </location>
</feature>
<dbReference type="GO" id="GO:0022857">
    <property type="term" value="F:transmembrane transporter activity"/>
    <property type="evidence" value="ECO:0007669"/>
    <property type="project" value="InterPro"/>
</dbReference>
<comment type="caution">
    <text evidence="12">The sequence shown here is derived from an EMBL/GenBank/DDBJ whole genome shotgun (WGS) entry which is preliminary data.</text>
</comment>
<dbReference type="InterPro" id="IPR051909">
    <property type="entry name" value="MFP_Cation_Efflux"/>
</dbReference>
<dbReference type="Gene3D" id="6.10.140.730">
    <property type="match status" value="1"/>
</dbReference>
<feature type="domain" description="Heavy metal binding" evidence="7">
    <location>
        <begin position="62"/>
        <end position="89"/>
    </location>
</feature>
<dbReference type="GO" id="GO:0060003">
    <property type="term" value="P:copper ion export"/>
    <property type="evidence" value="ECO:0007669"/>
    <property type="project" value="TreeGrafter"/>
</dbReference>
<feature type="domain" description="CzcB-like C-terminal circularly permuted SH3-like" evidence="11">
    <location>
        <begin position="343"/>
        <end position="402"/>
    </location>
</feature>
<dbReference type="GO" id="GO:0016020">
    <property type="term" value="C:membrane"/>
    <property type="evidence" value="ECO:0007669"/>
    <property type="project" value="InterPro"/>
</dbReference>
<evidence type="ECO:0000313" key="12">
    <source>
        <dbReference type="EMBL" id="OGI63875.1"/>
    </source>
</evidence>
<dbReference type="GO" id="GO:0030288">
    <property type="term" value="C:outer membrane-bounded periplasmic space"/>
    <property type="evidence" value="ECO:0007669"/>
    <property type="project" value="TreeGrafter"/>
</dbReference>
<evidence type="ECO:0000259" key="7">
    <source>
        <dbReference type="Pfam" id="PF19335"/>
    </source>
</evidence>
<dbReference type="Pfam" id="PF25975">
    <property type="entry name" value="CzcB_C"/>
    <property type="match status" value="1"/>
</dbReference>
<evidence type="ECO:0000256" key="3">
    <source>
        <dbReference type="ARBA" id="ARBA00022729"/>
    </source>
</evidence>
<dbReference type="Pfam" id="PF25869">
    <property type="entry name" value="3HB_CusB"/>
    <property type="match status" value="1"/>
</dbReference>
<name>A0A1F6V2M4_9PROT</name>
<dbReference type="GO" id="GO:0015679">
    <property type="term" value="P:plasma membrane copper ion transport"/>
    <property type="evidence" value="ECO:0007669"/>
    <property type="project" value="TreeGrafter"/>
</dbReference>
<accession>A0A1F6V2M4</accession>
<keyword evidence="4" id="KW-0406">Ion transport</keyword>
<dbReference type="EMBL" id="MFSP01000146">
    <property type="protein sequence ID" value="OGI63875.1"/>
    <property type="molecule type" value="Genomic_DNA"/>
</dbReference>
<evidence type="ECO:0000259" key="11">
    <source>
        <dbReference type="Pfam" id="PF25975"/>
    </source>
</evidence>
<dbReference type="Gene3D" id="2.40.420.20">
    <property type="match status" value="1"/>
</dbReference>
<feature type="region of interest" description="Disordered" evidence="5">
    <location>
        <begin position="414"/>
        <end position="434"/>
    </location>
</feature>
<dbReference type="Pfam" id="PF25919">
    <property type="entry name" value="BSH_CusB"/>
    <property type="match status" value="1"/>
</dbReference>
<organism evidence="12 13">
    <name type="scientific">Candidatus Muproteobacteria bacterium RBG_16_60_9</name>
    <dbReference type="NCBI Taxonomy" id="1817755"/>
    <lineage>
        <taxon>Bacteria</taxon>
        <taxon>Pseudomonadati</taxon>
        <taxon>Pseudomonadota</taxon>
        <taxon>Candidatus Muproteobacteria</taxon>
    </lineage>
</organism>
<protein>
    <submittedName>
        <fullName evidence="12">Efflux transporter periplasmic adaptor subunit</fullName>
    </submittedName>
</protein>
<evidence type="ECO:0000256" key="2">
    <source>
        <dbReference type="ARBA" id="ARBA00022448"/>
    </source>
</evidence>
<dbReference type="SUPFAM" id="SSF111369">
    <property type="entry name" value="HlyD-like secretion proteins"/>
    <property type="match status" value="1"/>
</dbReference>
<keyword evidence="6" id="KW-1133">Transmembrane helix</keyword>
<dbReference type="Pfam" id="PF19335">
    <property type="entry name" value="HMBD"/>
    <property type="match status" value="1"/>
</dbReference>
<keyword evidence="6" id="KW-0812">Transmembrane</keyword>
<dbReference type="FunFam" id="2.40.420.20:FF:000003">
    <property type="entry name" value="Cation efflux system protein cusB"/>
    <property type="match status" value="1"/>
</dbReference>
<dbReference type="Gene3D" id="2.40.30.170">
    <property type="match status" value="1"/>
</dbReference>
<dbReference type="Pfam" id="PF25954">
    <property type="entry name" value="Beta-barrel_RND_2"/>
    <property type="match status" value="1"/>
</dbReference>
<dbReference type="AlphaFoldDB" id="A0A1F6V2M4"/>
<reference evidence="12 13" key="1">
    <citation type="journal article" date="2016" name="Nat. Commun.">
        <title>Thousands of microbial genomes shed light on interconnected biogeochemical processes in an aquifer system.</title>
        <authorList>
            <person name="Anantharaman K."/>
            <person name="Brown C.T."/>
            <person name="Hug L.A."/>
            <person name="Sharon I."/>
            <person name="Castelle C.J."/>
            <person name="Probst A.J."/>
            <person name="Thomas B.C."/>
            <person name="Singh A."/>
            <person name="Wilkins M.J."/>
            <person name="Karaoz U."/>
            <person name="Brodie E.L."/>
            <person name="Williams K.H."/>
            <person name="Hubbard S.S."/>
            <person name="Banfield J.F."/>
        </authorList>
    </citation>
    <scope>NUCLEOTIDE SEQUENCE [LARGE SCALE GENOMIC DNA]</scope>
</reference>
<dbReference type="GO" id="GO:0046914">
    <property type="term" value="F:transition metal ion binding"/>
    <property type="evidence" value="ECO:0007669"/>
    <property type="project" value="TreeGrafter"/>
</dbReference>
<evidence type="ECO:0000259" key="10">
    <source>
        <dbReference type="Pfam" id="PF25954"/>
    </source>
</evidence>